<dbReference type="RefSeq" id="WP_106090033.1">
    <property type="nucleotide sequence ID" value="NZ_PVNL01000057.1"/>
</dbReference>
<proteinExistence type="predicted"/>
<sequence>MNGPILAVGTMSGTSGDGVDAVLLELASVHDRHEPRLLGHAHVPFDAALQAELTNPTSMSLARLSELHAELPRRTAEAVRKLDGWQRCSVVGMHGQTVWHGPPSATQSLGHTTPNTLQIGSSVVLAEALGKPVVADLRAADMFHGGEGAPIVPFAHWFFTAAEHAGRLVVNVGGIANITHVTAALDDVVGYDIGPGMMISDCLANRLSSGDLDYDRDGVLSRGGKVDENIVDYVLAHAFFQKPPPRSTGREDFGRAYATRLHERFSKVPDRDLLTSVLAVTARAISRAAAELDGVRDLLLTGGGAKNPTLLRLTQESLALPVERPRSGVFAASCHESAAIALIAARTVAGLPSSLPRVTGAREACVLGHIAYPRKP</sequence>
<evidence type="ECO:0000313" key="2">
    <source>
        <dbReference type="Proteomes" id="UP000238823"/>
    </source>
</evidence>
<dbReference type="InterPro" id="IPR043129">
    <property type="entry name" value="ATPase_NBD"/>
</dbReference>
<reference evidence="1 2" key="1">
    <citation type="submission" date="2018-03" db="EMBL/GenBank/DDBJ databases">
        <title>Draft Genome Sequences of the Obligatory Marine Myxobacteria Enhygromyxa salina SWB007.</title>
        <authorList>
            <person name="Poehlein A."/>
            <person name="Moghaddam J.A."/>
            <person name="Harms H."/>
            <person name="Alanjari M."/>
            <person name="Koenig G.M."/>
            <person name="Daniel R."/>
            <person name="Schaeberle T.F."/>
        </authorList>
    </citation>
    <scope>NUCLEOTIDE SEQUENCE [LARGE SCALE GENOMIC DNA]</scope>
    <source>
        <strain evidence="1 2">SWB007</strain>
    </source>
</reference>
<dbReference type="SUPFAM" id="SSF53067">
    <property type="entry name" value="Actin-like ATPase domain"/>
    <property type="match status" value="1"/>
</dbReference>
<dbReference type="GO" id="GO:0016773">
    <property type="term" value="F:phosphotransferase activity, alcohol group as acceptor"/>
    <property type="evidence" value="ECO:0007669"/>
    <property type="project" value="InterPro"/>
</dbReference>
<dbReference type="PANTHER" id="PTHR30605:SF0">
    <property type="entry name" value="ANHYDRO-N-ACETYLMURAMIC ACID KINASE"/>
    <property type="match status" value="1"/>
</dbReference>
<dbReference type="EMBL" id="PVNL01000057">
    <property type="protein sequence ID" value="PRQ07325.1"/>
    <property type="molecule type" value="Genomic_DNA"/>
</dbReference>
<dbReference type="OrthoDB" id="9763949at2"/>
<dbReference type="GO" id="GO:0006040">
    <property type="term" value="P:amino sugar metabolic process"/>
    <property type="evidence" value="ECO:0007669"/>
    <property type="project" value="InterPro"/>
</dbReference>
<dbReference type="GO" id="GO:0009254">
    <property type="term" value="P:peptidoglycan turnover"/>
    <property type="evidence" value="ECO:0007669"/>
    <property type="project" value="InterPro"/>
</dbReference>
<name>A0A2S9YQE5_9BACT</name>
<dbReference type="Proteomes" id="UP000238823">
    <property type="component" value="Unassembled WGS sequence"/>
</dbReference>
<dbReference type="PANTHER" id="PTHR30605">
    <property type="entry name" value="ANHYDRO-N-ACETYLMURAMIC ACID KINASE"/>
    <property type="match status" value="1"/>
</dbReference>
<evidence type="ECO:0000313" key="1">
    <source>
        <dbReference type="EMBL" id="PRQ07325.1"/>
    </source>
</evidence>
<dbReference type="GO" id="GO:0016301">
    <property type="term" value="F:kinase activity"/>
    <property type="evidence" value="ECO:0007669"/>
    <property type="project" value="UniProtKB-KW"/>
</dbReference>
<organism evidence="1 2">
    <name type="scientific">Enhygromyxa salina</name>
    <dbReference type="NCBI Taxonomy" id="215803"/>
    <lineage>
        <taxon>Bacteria</taxon>
        <taxon>Pseudomonadati</taxon>
        <taxon>Myxococcota</taxon>
        <taxon>Polyangia</taxon>
        <taxon>Nannocystales</taxon>
        <taxon>Nannocystaceae</taxon>
        <taxon>Enhygromyxa</taxon>
    </lineage>
</organism>
<comment type="caution">
    <text evidence="1">The sequence shown here is derived from an EMBL/GenBank/DDBJ whole genome shotgun (WGS) entry which is preliminary data.</text>
</comment>
<dbReference type="AlphaFoldDB" id="A0A2S9YQE5"/>
<keyword evidence="1" id="KW-0418">Kinase</keyword>
<dbReference type="InterPro" id="IPR005338">
    <property type="entry name" value="Anhydro_N_Ac-Mur_kinase"/>
</dbReference>
<dbReference type="EC" id="2.7.1.170" evidence="1"/>
<dbReference type="GO" id="GO:0005524">
    <property type="term" value="F:ATP binding"/>
    <property type="evidence" value="ECO:0007669"/>
    <property type="project" value="InterPro"/>
</dbReference>
<keyword evidence="1" id="KW-0808">Transferase</keyword>
<gene>
    <name evidence="1" type="primary">anmK</name>
    <name evidence="1" type="ORF">ENSA7_30350</name>
</gene>
<accession>A0A2S9YQE5</accession>
<protein>
    <submittedName>
        <fullName evidence="1">Anhydro-N-acetylmuramic acid kinase</fullName>
        <ecNumber evidence="1">2.7.1.170</ecNumber>
    </submittedName>
</protein>
<dbReference type="Gene3D" id="3.30.420.40">
    <property type="match status" value="2"/>
</dbReference>
<dbReference type="Pfam" id="PF03702">
    <property type="entry name" value="AnmK"/>
    <property type="match status" value="1"/>
</dbReference>